<dbReference type="HAMAP" id="MF_00934">
    <property type="entry name" value="23SrRNA_methyltr_J"/>
    <property type="match status" value="1"/>
</dbReference>
<feature type="binding site" evidence="1">
    <location>
        <position position="114"/>
    </location>
    <ligand>
        <name>S-adenosyl-L-methionine</name>
        <dbReference type="ChEBI" id="CHEBI:59789"/>
    </ligand>
</feature>
<feature type="binding site" evidence="1">
    <location>
        <position position="160"/>
    </location>
    <ligand>
        <name>S-adenosyl-L-methionine</name>
        <dbReference type="ChEBI" id="CHEBI:59789"/>
    </ligand>
</feature>
<keyword evidence="1 2" id="KW-0489">Methyltransferase</keyword>
<gene>
    <name evidence="1" type="primary">rlmJ</name>
    <name evidence="2" type="ORF">C0630_07385</name>
</gene>
<reference evidence="2 3" key="1">
    <citation type="submission" date="2017-11" db="EMBL/GenBank/DDBJ databases">
        <title>Genome-resolved metagenomics identifies genetic mobility, metabolic interactions, and unexpected diversity in perchlorate-reducing communities.</title>
        <authorList>
            <person name="Barnum T.P."/>
            <person name="Figueroa I.A."/>
            <person name="Carlstrom C.I."/>
            <person name="Lucas L.N."/>
            <person name="Engelbrektson A.L."/>
            <person name="Coates J.D."/>
        </authorList>
    </citation>
    <scope>NUCLEOTIDE SEQUENCE [LARGE SCALE GENOMIC DNA]</scope>
    <source>
        <strain evidence="2">BM301</strain>
    </source>
</reference>
<dbReference type="PANTHER" id="PTHR37426">
    <property type="entry name" value="RIBOSOMAL RNA LARGE SUBUNIT METHYLTRANSFERASE J"/>
    <property type="match status" value="1"/>
</dbReference>
<comment type="subunit">
    <text evidence="1">Monomer.</text>
</comment>
<feature type="binding site" evidence="1">
    <location>
        <position position="19"/>
    </location>
    <ligand>
        <name>S-adenosyl-L-methionine</name>
        <dbReference type="ChEBI" id="CHEBI:59789"/>
    </ligand>
</feature>
<protein>
    <recommendedName>
        <fullName evidence="1">Ribosomal RNA large subunit methyltransferase J</fullName>
        <ecNumber evidence="1">2.1.1.266</ecNumber>
    </recommendedName>
    <alternativeName>
        <fullName evidence="1">23S rRNA (adenine(2030)-N6)-methyltransferase</fullName>
    </alternativeName>
    <alternativeName>
        <fullName evidence="1">23S rRNA m6A2030 methyltransferase</fullName>
    </alternativeName>
</protein>
<organism evidence="2 3">
    <name type="scientific">Sedimenticola selenatireducens</name>
    <dbReference type="NCBI Taxonomy" id="191960"/>
    <lineage>
        <taxon>Bacteria</taxon>
        <taxon>Pseudomonadati</taxon>
        <taxon>Pseudomonadota</taxon>
        <taxon>Gammaproteobacteria</taxon>
        <taxon>Chromatiales</taxon>
        <taxon>Sedimenticolaceae</taxon>
        <taxon>Sedimenticola</taxon>
    </lineage>
</organism>
<dbReference type="Proteomes" id="UP000235015">
    <property type="component" value="Unassembled WGS sequence"/>
</dbReference>
<name>A0A2N6CY27_9GAMM</name>
<feature type="site" description="Interaction with substrate rRNA" evidence="1">
    <location>
        <position position="4"/>
    </location>
</feature>
<dbReference type="Gene3D" id="3.40.50.150">
    <property type="entry name" value="Vaccinia Virus protein VP39"/>
    <property type="match status" value="1"/>
</dbReference>
<dbReference type="Pfam" id="PF04378">
    <property type="entry name" value="RsmJ"/>
    <property type="match status" value="1"/>
</dbReference>
<feature type="binding site" evidence="1">
    <location>
        <position position="42"/>
    </location>
    <ligand>
        <name>S-adenosyl-L-methionine</name>
        <dbReference type="ChEBI" id="CHEBI:59789"/>
    </ligand>
</feature>
<keyword evidence="1" id="KW-0694">RNA-binding</keyword>
<keyword evidence="1" id="KW-0698">rRNA processing</keyword>
<comment type="caution">
    <text evidence="2">The sequence shown here is derived from an EMBL/GenBank/DDBJ whole genome shotgun (WGS) entry which is preliminary data.</text>
</comment>
<evidence type="ECO:0000313" key="2">
    <source>
        <dbReference type="EMBL" id="PLX62220.1"/>
    </source>
</evidence>
<dbReference type="GO" id="GO:0003723">
    <property type="term" value="F:RNA binding"/>
    <property type="evidence" value="ECO:0007669"/>
    <property type="project" value="UniProtKB-UniRule"/>
</dbReference>
<proteinExistence type="inferred from homology"/>
<dbReference type="GO" id="GO:0005829">
    <property type="term" value="C:cytosol"/>
    <property type="evidence" value="ECO:0007669"/>
    <property type="project" value="TreeGrafter"/>
</dbReference>
<comment type="similarity">
    <text evidence="1">Belongs to the RlmJ family.</text>
</comment>
<sequence length="275" mass="31290">MLSYRHAFHAGNFADVFKHLVLVKSLEYLLQKPGPLLYIDTHAGAGSYPLNNAMSRKTNEYAQGAGALQLQQLPADFAPYGRLVERYGKQGIYPGSPLIAADLLRDQDKLRLFELHPTDYPKLARLFAKDRRVRAEQSDGHHALKSQLPAAQKRALVLMDPAYEVKREYQTVVDSLLAGYKRMANATYLLWYPVVQRDWIDRLVRQLRTSNMKDIWQFELGLEADNREHGMTASGMIAINPPWVLPRQMADLLPALQRQLASDRGFYRIEQIGAG</sequence>
<dbReference type="EC" id="2.1.1.266" evidence="1"/>
<dbReference type="GO" id="GO:0036307">
    <property type="term" value="F:23S rRNA (adenine(2030)-N(6))-methyltransferase activity"/>
    <property type="evidence" value="ECO:0007669"/>
    <property type="project" value="UniProtKB-UniRule"/>
</dbReference>
<feature type="binding site" evidence="1">
    <location>
        <position position="96"/>
    </location>
    <ligand>
        <name>S-adenosyl-L-methionine</name>
        <dbReference type="ChEBI" id="CHEBI:59789"/>
    </ligand>
</feature>
<comment type="function">
    <text evidence="1">Specifically methylates the adenine in position 2030 of 23S rRNA.</text>
</comment>
<evidence type="ECO:0000313" key="3">
    <source>
        <dbReference type="Proteomes" id="UP000235015"/>
    </source>
</evidence>
<evidence type="ECO:0000256" key="1">
    <source>
        <dbReference type="HAMAP-Rule" id="MF_00934"/>
    </source>
</evidence>
<dbReference type="InterPro" id="IPR029063">
    <property type="entry name" value="SAM-dependent_MTases_sf"/>
</dbReference>
<dbReference type="PANTHER" id="PTHR37426:SF1">
    <property type="entry name" value="RIBOSOMAL RNA LARGE SUBUNIT METHYLTRANSFERASE J"/>
    <property type="match status" value="1"/>
</dbReference>
<accession>A0A2N6CY27</accession>
<dbReference type="AlphaFoldDB" id="A0A2N6CY27"/>
<keyword evidence="1 2" id="KW-0808">Transferase</keyword>
<dbReference type="GO" id="GO:0070475">
    <property type="term" value="P:rRNA base methylation"/>
    <property type="evidence" value="ECO:0007669"/>
    <property type="project" value="UniProtKB-UniRule"/>
</dbReference>
<comment type="catalytic activity">
    <reaction evidence="1">
        <text>adenosine(2030) in 23S rRNA + S-adenosyl-L-methionine = N(6)-methyladenosine(2030) in 23S rRNA + S-adenosyl-L-homocysteine + H(+)</text>
        <dbReference type="Rhea" id="RHEA:43736"/>
        <dbReference type="Rhea" id="RHEA-COMP:10668"/>
        <dbReference type="Rhea" id="RHEA-COMP:10669"/>
        <dbReference type="ChEBI" id="CHEBI:15378"/>
        <dbReference type="ChEBI" id="CHEBI:57856"/>
        <dbReference type="ChEBI" id="CHEBI:59789"/>
        <dbReference type="ChEBI" id="CHEBI:74411"/>
        <dbReference type="ChEBI" id="CHEBI:74449"/>
        <dbReference type="EC" id="2.1.1.266"/>
    </reaction>
</comment>
<dbReference type="SUPFAM" id="SSF53335">
    <property type="entry name" value="S-adenosyl-L-methionine-dependent methyltransferases"/>
    <property type="match status" value="1"/>
</dbReference>
<feature type="active site" description="Proton acceptor" evidence="1">
    <location>
        <position position="160"/>
    </location>
</feature>
<keyword evidence="1" id="KW-0949">S-adenosyl-L-methionine</keyword>
<dbReference type="RefSeq" id="WP_029133687.1">
    <property type="nucleotide sequence ID" value="NZ_CAXXYC010000004.1"/>
</dbReference>
<dbReference type="STRING" id="1111735.GCA_000428045_00950"/>
<feature type="binding site" evidence="1">
    <location>
        <begin position="139"/>
        <end position="140"/>
    </location>
    <ligand>
        <name>S-adenosyl-L-methionine</name>
        <dbReference type="ChEBI" id="CHEBI:59789"/>
    </ligand>
</feature>
<dbReference type="EMBL" id="PKUN01000008">
    <property type="protein sequence ID" value="PLX62220.1"/>
    <property type="molecule type" value="Genomic_DNA"/>
</dbReference>
<dbReference type="InterPro" id="IPR007473">
    <property type="entry name" value="RlmJ"/>
</dbReference>